<feature type="domain" description="Glyoxalase/fosfomycin resistance/dioxygenase" evidence="1">
    <location>
        <begin position="28"/>
        <end position="106"/>
    </location>
</feature>
<accession>A0A0H2KII7</accession>
<dbReference type="Proteomes" id="UP000035265">
    <property type="component" value="Unassembled WGS sequence"/>
</dbReference>
<dbReference type="Gene3D" id="3.10.180.10">
    <property type="entry name" value="2,3-Dihydroxybiphenyl 1,2-Dioxygenase, domain 1"/>
    <property type="match status" value="1"/>
</dbReference>
<keyword evidence="3" id="KW-1185">Reference proteome</keyword>
<reference evidence="2 3" key="1">
    <citation type="submission" date="2014-05" db="EMBL/GenBank/DDBJ databases">
        <title>Cellulosimicrobium funkei U11 genome.</title>
        <authorList>
            <person name="Hu C."/>
            <person name="Gong Y."/>
            <person name="Wan W."/>
            <person name="Jiang M."/>
        </authorList>
    </citation>
    <scope>NUCLEOTIDE SEQUENCE [LARGE SCALE GENOMIC DNA]</scope>
    <source>
        <strain evidence="2 3">U11</strain>
    </source>
</reference>
<dbReference type="InterPro" id="IPR004360">
    <property type="entry name" value="Glyas_Fos-R_dOase_dom"/>
</dbReference>
<evidence type="ECO:0000313" key="2">
    <source>
        <dbReference type="EMBL" id="KLN33316.1"/>
    </source>
</evidence>
<evidence type="ECO:0000259" key="1">
    <source>
        <dbReference type="Pfam" id="PF00903"/>
    </source>
</evidence>
<gene>
    <name evidence="2" type="ORF">FB00_18245</name>
</gene>
<dbReference type="EMBL" id="JNBQ01000038">
    <property type="protein sequence ID" value="KLN33316.1"/>
    <property type="molecule type" value="Genomic_DNA"/>
</dbReference>
<dbReference type="RefSeq" id="WP_197088850.1">
    <property type="nucleotide sequence ID" value="NZ_JNBQ01000038.1"/>
</dbReference>
<sequence length="112" mass="11592">MTCVTRSRVPVARSTDAASRAEFVPYGPGYAGIRTAAESGEDEAGGLRLAEAADVSRGGPFVLLFSADLDATLAAVQSAGGQVVEGPYEFPGGRRFHFLDPSGNELGVWATS</sequence>
<organism evidence="2 3">
    <name type="scientific">Cellulosimicrobium funkei</name>
    <dbReference type="NCBI Taxonomy" id="264251"/>
    <lineage>
        <taxon>Bacteria</taxon>
        <taxon>Bacillati</taxon>
        <taxon>Actinomycetota</taxon>
        <taxon>Actinomycetes</taxon>
        <taxon>Micrococcales</taxon>
        <taxon>Promicromonosporaceae</taxon>
        <taxon>Cellulosimicrobium</taxon>
    </lineage>
</organism>
<comment type="caution">
    <text evidence="2">The sequence shown here is derived from an EMBL/GenBank/DDBJ whole genome shotgun (WGS) entry which is preliminary data.</text>
</comment>
<dbReference type="SUPFAM" id="SSF54593">
    <property type="entry name" value="Glyoxalase/Bleomycin resistance protein/Dihydroxybiphenyl dioxygenase"/>
    <property type="match status" value="1"/>
</dbReference>
<dbReference type="Pfam" id="PF00903">
    <property type="entry name" value="Glyoxalase"/>
    <property type="match status" value="1"/>
</dbReference>
<protein>
    <submittedName>
        <fullName evidence="2">Glyoxalase</fullName>
    </submittedName>
</protein>
<proteinExistence type="predicted"/>
<dbReference type="InterPro" id="IPR029068">
    <property type="entry name" value="Glyas_Bleomycin-R_OHBP_Dase"/>
</dbReference>
<name>A0A0H2KII7_9MICO</name>
<dbReference type="AlphaFoldDB" id="A0A0H2KII7"/>
<evidence type="ECO:0000313" key="3">
    <source>
        <dbReference type="Proteomes" id="UP000035265"/>
    </source>
</evidence>
<dbReference type="STRING" id="264251.FB00_18245"/>
<dbReference type="PATRIC" id="fig|264251.5.peg.3699"/>